<organism evidence="1 2">
    <name type="scientific">Neptunitalea lumnitzerae</name>
    <dbReference type="NCBI Taxonomy" id="2965509"/>
    <lineage>
        <taxon>Bacteria</taxon>
        <taxon>Pseudomonadati</taxon>
        <taxon>Bacteroidota</taxon>
        <taxon>Flavobacteriia</taxon>
        <taxon>Flavobacteriales</taxon>
        <taxon>Flavobacteriaceae</taxon>
        <taxon>Neptunitalea</taxon>
    </lineage>
</organism>
<dbReference type="EMBL" id="BRVO01000003">
    <property type="protein sequence ID" value="GLB50519.1"/>
    <property type="molecule type" value="Genomic_DNA"/>
</dbReference>
<evidence type="ECO:0000313" key="2">
    <source>
        <dbReference type="Proteomes" id="UP001143543"/>
    </source>
</evidence>
<dbReference type="RefSeq" id="WP_281766146.1">
    <property type="nucleotide sequence ID" value="NZ_BRVO01000003.1"/>
</dbReference>
<protein>
    <submittedName>
        <fullName evidence="1">Uncharacterized protein</fullName>
    </submittedName>
</protein>
<dbReference type="PROSITE" id="PS51257">
    <property type="entry name" value="PROKAR_LIPOPROTEIN"/>
    <property type="match status" value="1"/>
</dbReference>
<proteinExistence type="predicted"/>
<comment type="caution">
    <text evidence="1">The sequence shown here is derived from an EMBL/GenBank/DDBJ whole genome shotgun (WGS) entry which is preliminary data.</text>
</comment>
<gene>
    <name evidence="1" type="ORF">Y10_28870</name>
</gene>
<name>A0ABQ5MM96_9FLAO</name>
<evidence type="ECO:0000313" key="1">
    <source>
        <dbReference type="EMBL" id="GLB50519.1"/>
    </source>
</evidence>
<reference evidence="1" key="1">
    <citation type="submission" date="2022-07" db="EMBL/GenBank/DDBJ databases">
        <title>Taxonomy of Novel Oxalotrophic and Methylotrophic Bacteria.</title>
        <authorList>
            <person name="Sahin N."/>
            <person name="Tani A."/>
        </authorList>
    </citation>
    <scope>NUCLEOTIDE SEQUENCE</scope>
    <source>
        <strain evidence="1">Y10</strain>
    </source>
</reference>
<dbReference type="Proteomes" id="UP001143543">
    <property type="component" value="Unassembled WGS sequence"/>
</dbReference>
<keyword evidence="2" id="KW-1185">Reference proteome</keyword>
<accession>A0ABQ5MM96</accession>
<sequence length="127" mass="13262">MKKLLVLFTIVTMLVSCNNDDDNGILNTAAGTWSGIYTGSGDNGTFTATVNSDGSLNGTAASDNLPDFEMNITGTVDADGNMTADLSALGIQIGNFTGLLLETEASGNWNTNYLDTSYSGTWTASKE</sequence>